<dbReference type="Proteomes" id="UP000694941">
    <property type="component" value="Unplaced"/>
</dbReference>
<evidence type="ECO:0000313" key="2">
    <source>
        <dbReference type="Proteomes" id="UP000694941"/>
    </source>
</evidence>
<name>A0ABM1C3F4_LIMPO</name>
<organism evidence="2 3">
    <name type="scientific">Limulus polyphemus</name>
    <name type="common">Atlantic horseshoe crab</name>
    <dbReference type="NCBI Taxonomy" id="6850"/>
    <lineage>
        <taxon>Eukaryota</taxon>
        <taxon>Metazoa</taxon>
        <taxon>Ecdysozoa</taxon>
        <taxon>Arthropoda</taxon>
        <taxon>Chelicerata</taxon>
        <taxon>Merostomata</taxon>
        <taxon>Xiphosura</taxon>
        <taxon>Limulidae</taxon>
        <taxon>Limulus</taxon>
    </lineage>
</organism>
<dbReference type="GeneID" id="106477471"/>
<feature type="compositionally biased region" description="Polar residues" evidence="1">
    <location>
        <begin position="1"/>
        <end position="29"/>
    </location>
</feature>
<sequence length="208" mass="23404">MTEQISNKSVSRTPTQNINHNEQNATPAKSRSVKGLGARNKTSRRSEASGAEHQDHQNSTENAENGISEEETSTRKKPLAPKEPAIVYTDVNGVEVTKKLVHAVQDKLSKEEKHSLRELEEYMVTEGGAWALGAAHLDLIGKILLDKKWPVEVKILTLCLIQAAAFKDDVILLLYQDRKDHYIMRYVTSIEYLSFEEQENVAKLVGFF</sequence>
<protein>
    <submittedName>
        <fullName evidence="3">Uncharacterized protein LOC106477471</fullName>
    </submittedName>
</protein>
<dbReference type="RefSeq" id="XP_013793485.2">
    <property type="nucleotide sequence ID" value="XM_013938031.2"/>
</dbReference>
<reference evidence="3" key="1">
    <citation type="submission" date="2025-08" db="UniProtKB">
        <authorList>
            <consortium name="RefSeq"/>
        </authorList>
    </citation>
    <scope>IDENTIFICATION</scope>
    <source>
        <tissue evidence="3">Muscle</tissue>
    </source>
</reference>
<feature type="region of interest" description="Disordered" evidence="1">
    <location>
        <begin position="1"/>
        <end position="81"/>
    </location>
</feature>
<evidence type="ECO:0000256" key="1">
    <source>
        <dbReference type="SAM" id="MobiDB-lite"/>
    </source>
</evidence>
<feature type="compositionally biased region" description="Basic and acidic residues" evidence="1">
    <location>
        <begin position="44"/>
        <end position="58"/>
    </location>
</feature>
<proteinExistence type="predicted"/>
<accession>A0ABM1C3F4</accession>
<evidence type="ECO:0000313" key="3">
    <source>
        <dbReference type="RefSeq" id="XP_013793485.2"/>
    </source>
</evidence>
<gene>
    <name evidence="3" type="primary">LOC106477471</name>
</gene>
<keyword evidence="2" id="KW-1185">Reference proteome</keyword>